<gene>
    <name evidence="2" type="ORF">ACFFIP_13410</name>
</gene>
<dbReference type="InterPro" id="IPR012338">
    <property type="entry name" value="Beta-lactam/transpept-like"/>
</dbReference>
<evidence type="ECO:0000313" key="2">
    <source>
        <dbReference type="EMBL" id="MFC0263684.1"/>
    </source>
</evidence>
<keyword evidence="2" id="KW-0378">Hydrolase</keyword>
<dbReference type="InterPro" id="IPR001466">
    <property type="entry name" value="Beta-lactam-related"/>
</dbReference>
<dbReference type="EMBL" id="JBHLWI010000037">
    <property type="protein sequence ID" value="MFC0263684.1"/>
    <property type="molecule type" value="Genomic_DNA"/>
</dbReference>
<evidence type="ECO:0000313" key="3">
    <source>
        <dbReference type="Proteomes" id="UP001589797"/>
    </source>
</evidence>
<accession>A0ABV6FV03</accession>
<dbReference type="Pfam" id="PF00144">
    <property type="entry name" value="Beta-lactamase"/>
    <property type="match status" value="1"/>
</dbReference>
<comment type="caution">
    <text evidence="2">The sequence shown here is derived from an EMBL/GenBank/DDBJ whole genome shotgun (WGS) entry which is preliminary data.</text>
</comment>
<feature type="domain" description="Beta-lactamase-related" evidence="1">
    <location>
        <begin position="71"/>
        <end position="339"/>
    </location>
</feature>
<dbReference type="Proteomes" id="UP001589797">
    <property type="component" value="Unassembled WGS sequence"/>
</dbReference>
<organism evidence="2 3">
    <name type="scientific">Fontibacter flavus</name>
    <dbReference type="NCBI Taxonomy" id="654838"/>
    <lineage>
        <taxon>Bacteria</taxon>
        <taxon>Pseudomonadati</taxon>
        <taxon>Bacteroidota</taxon>
        <taxon>Cytophagia</taxon>
        <taxon>Cytophagales</taxon>
        <taxon>Cyclobacteriaceae</taxon>
        <taxon>Fontibacter</taxon>
    </lineage>
</organism>
<dbReference type="GO" id="GO:0016787">
    <property type="term" value="F:hydrolase activity"/>
    <property type="evidence" value="ECO:0007669"/>
    <property type="project" value="UniProtKB-KW"/>
</dbReference>
<dbReference type="InterPro" id="IPR050789">
    <property type="entry name" value="Diverse_Enzym_Activities"/>
</dbReference>
<dbReference type="EC" id="3.-.-.-" evidence="2"/>
<name>A0ABV6FV03_9BACT</name>
<dbReference type="RefSeq" id="WP_382388169.1">
    <property type="nucleotide sequence ID" value="NZ_JBHLWI010000037.1"/>
</dbReference>
<keyword evidence="3" id="KW-1185">Reference proteome</keyword>
<protein>
    <submittedName>
        <fullName evidence="2">Serine hydrolase domain-containing protein</fullName>
        <ecNumber evidence="2">3.-.-.-</ecNumber>
    </submittedName>
</protein>
<reference evidence="2 3" key="1">
    <citation type="submission" date="2024-09" db="EMBL/GenBank/DDBJ databases">
        <authorList>
            <person name="Sun Q."/>
            <person name="Mori K."/>
        </authorList>
    </citation>
    <scope>NUCLEOTIDE SEQUENCE [LARGE SCALE GENOMIC DNA]</scope>
    <source>
        <strain evidence="2 3">CCM 7650</strain>
    </source>
</reference>
<dbReference type="PANTHER" id="PTHR43283">
    <property type="entry name" value="BETA-LACTAMASE-RELATED"/>
    <property type="match status" value="1"/>
</dbReference>
<dbReference type="PROSITE" id="PS51257">
    <property type="entry name" value="PROKAR_LIPOPROTEIN"/>
    <property type="match status" value="1"/>
</dbReference>
<evidence type="ECO:0000259" key="1">
    <source>
        <dbReference type="Pfam" id="PF00144"/>
    </source>
</evidence>
<dbReference type="SUPFAM" id="SSF56601">
    <property type="entry name" value="beta-lactamase/transpeptidase-like"/>
    <property type="match status" value="1"/>
</dbReference>
<proteinExistence type="predicted"/>
<dbReference type="Gene3D" id="3.40.710.10">
    <property type="entry name" value="DD-peptidase/beta-lactamase superfamily"/>
    <property type="match status" value="1"/>
</dbReference>
<sequence length="367" mass="41937">MFRRLLSLFIPLIMVFFSCSEKEEPDNGPSNLYFPPLSGNTWETLDTQGLNWNLQELNRLDDLLEANGTRAFILLKKGKIVREVYFGSRLASNQPYDQNSLWYWASAGKALTATLVCLAQEEGKLDLNEPSSTYLGQGWTSLTMTQEREITIWHQLTMTTGLDDRVGDRDDFSSDNLKFLAKPGSRWAYHNAPYTLLDKVVERATDMSFSDYFNQKLASKIGMTGSWQKVGFNNVFFSNSRSMARFGLLILANGEWDGQKVIQDKRYLEQMVNTSQQLNNSYGYLWWLNGKNSFMLPTIQNVFQGSWAPNAPGDMFCGLGRDGQYVCIIPSMELVMVRLGESPDQSLVPFMFLDEIWQQLNKVLPKM</sequence>